<dbReference type="PANTHER" id="PTHR32308:SF10">
    <property type="entry name" value="CITRATE LYASE SUBUNIT BETA"/>
    <property type="match status" value="1"/>
</dbReference>
<dbReference type="EC" id="4.1.-.-" evidence="8"/>
<organism evidence="8 9">
    <name type="scientific">Corynebacterium ulcerans</name>
    <dbReference type="NCBI Taxonomy" id="65058"/>
    <lineage>
        <taxon>Bacteria</taxon>
        <taxon>Bacillati</taxon>
        <taxon>Actinomycetota</taxon>
        <taxon>Actinomycetes</taxon>
        <taxon>Mycobacteriales</taxon>
        <taxon>Corynebacteriaceae</taxon>
        <taxon>Corynebacterium</taxon>
    </lineage>
</organism>
<evidence type="ECO:0000313" key="8">
    <source>
        <dbReference type="EMBL" id="SQG51311.1"/>
    </source>
</evidence>
<evidence type="ECO:0000256" key="2">
    <source>
        <dbReference type="ARBA" id="ARBA00022723"/>
    </source>
</evidence>
<sequence length="300" mass="33109">MPHINEHLASKTLSKAVASVLMRTDSLKLAGPAILFAPADRAEIIPKAAQRADLVILDLEDGAGDVNRESAYQNIRNAHLDPTTTFVRVVGPSDDHYGQDIAFVRETEYRNIIVPKVGTRLPENLDGFNVVPIIETPAALVNIQHFAEHPLVVGLYWGADDLTIGLGGAYSRQRSDEPIPGRYRETMAYARSQTLIHAAAAGKWAMDAVYQDFSDDDGLYLEALDSARMGFALYPCIHPRQVDVVRRAFYPGEAQIEWAQRIVEESSRHSGAFKLDGEMVDTPLITLAFNLLNRIKGDAT</sequence>
<name>A0ABD7MT03_CORUL</name>
<keyword evidence="8" id="KW-0456">Lyase</keyword>
<dbReference type="SUPFAM" id="SSF51621">
    <property type="entry name" value="Phosphoenolpyruvate/pyruvate domain"/>
    <property type="match status" value="1"/>
</dbReference>
<evidence type="ECO:0000256" key="1">
    <source>
        <dbReference type="ARBA" id="ARBA00001946"/>
    </source>
</evidence>
<evidence type="ECO:0000256" key="4">
    <source>
        <dbReference type="PIRSR" id="PIRSR015582-1"/>
    </source>
</evidence>
<dbReference type="Proteomes" id="UP001205910">
    <property type="component" value="Unassembled WGS sequence"/>
</dbReference>
<gene>
    <name evidence="8" type="primary">citE</name>
    <name evidence="7" type="ORF">CULCOIPH005_08520</name>
    <name evidence="8" type="ORF">NCTC7908_01169</name>
</gene>
<dbReference type="InterPro" id="IPR040442">
    <property type="entry name" value="Pyrv_kinase-like_dom_sf"/>
</dbReference>
<dbReference type="Pfam" id="PF03328">
    <property type="entry name" value="HpcH_HpaI"/>
    <property type="match status" value="1"/>
</dbReference>
<dbReference type="GO" id="GO:0046872">
    <property type="term" value="F:metal ion binding"/>
    <property type="evidence" value="ECO:0007669"/>
    <property type="project" value="UniProtKB-KW"/>
</dbReference>
<dbReference type="InterPro" id="IPR015813">
    <property type="entry name" value="Pyrv/PenolPyrv_kinase-like_dom"/>
</dbReference>
<protein>
    <submittedName>
        <fullName evidence="8">Citrate lyase subunit beta</fullName>
        <ecNumber evidence="8">4.1.-.-</ecNumber>
    </submittedName>
    <submittedName>
        <fullName evidence="7">CoA ester lyase</fullName>
    </submittedName>
</protein>
<dbReference type="GO" id="GO:0016829">
    <property type="term" value="F:lyase activity"/>
    <property type="evidence" value="ECO:0007669"/>
    <property type="project" value="UniProtKB-KW"/>
</dbReference>
<evidence type="ECO:0000313" key="10">
    <source>
        <dbReference type="Proteomes" id="UP001205910"/>
    </source>
</evidence>
<dbReference type="Proteomes" id="UP000248741">
    <property type="component" value="Chromosome 1"/>
</dbReference>
<dbReference type="Gene3D" id="3.20.20.60">
    <property type="entry name" value="Phosphoenolpyruvate-binding domains"/>
    <property type="match status" value="1"/>
</dbReference>
<comment type="cofactor">
    <cofactor evidence="1">
        <name>Mg(2+)</name>
        <dbReference type="ChEBI" id="CHEBI:18420"/>
    </cofactor>
</comment>
<dbReference type="InterPro" id="IPR005000">
    <property type="entry name" value="Aldolase/citrate-lyase_domain"/>
</dbReference>
<accession>A0ABD7MT03</accession>
<keyword evidence="3 5" id="KW-0460">Magnesium</keyword>
<evidence type="ECO:0000313" key="9">
    <source>
        <dbReference type="Proteomes" id="UP000248741"/>
    </source>
</evidence>
<feature type="binding site" evidence="4">
    <location>
        <position position="88"/>
    </location>
    <ligand>
        <name>substrate</name>
    </ligand>
</feature>
<feature type="binding site" evidence="5">
    <location>
        <position position="161"/>
    </location>
    <ligand>
        <name>Mg(2+)</name>
        <dbReference type="ChEBI" id="CHEBI:18420"/>
    </ligand>
</feature>
<feature type="binding site" evidence="5">
    <location>
        <position position="135"/>
    </location>
    <ligand>
        <name>Mg(2+)</name>
        <dbReference type="ChEBI" id="CHEBI:18420"/>
    </ligand>
</feature>
<evidence type="ECO:0000256" key="3">
    <source>
        <dbReference type="ARBA" id="ARBA00022842"/>
    </source>
</evidence>
<dbReference type="EMBL" id="BQFK01000002">
    <property type="protein sequence ID" value="GJJ42663.1"/>
    <property type="molecule type" value="Genomic_DNA"/>
</dbReference>
<proteinExistence type="predicted"/>
<dbReference type="AlphaFoldDB" id="A0ABD7MT03"/>
<reference evidence="8 9" key="1">
    <citation type="submission" date="2018-06" db="EMBL/GenBank/DDBJ databases">
        <authorList>
            <consortium name="Pathogen Informatics"/>
            <person name="Doyle S."/>
        </authorList>
    </citation>
    <scope>NUCLEOTIDE SEQUENCE [LARGE SCALE GENOMIC DNA]</scope>
    <source>
        <strain evidence="8 9">NCTC7908</strain>
    </source>
</reference>
<reference evidence="7 10" key="2">
    <citation type="submission" date="2021-11" db="EMBL/GenBank/DDBJ databases">
        <title>Whole genome sequences of diphtheriae toxin producing Corynebacterium ulcerans isolates from cats in Osaka, Japan.</title>
        <authorList>
            <person name="Umeda K."/>
            <person name="Hirai Y."/>
        </authorList>
    </citation>
    <scope>NUCLEOTIDE SEQUENCE [LARGE SCALE GENOMIC DNA]</scope>
    <source>
        <strain evidence="7 10">12109B-1</strain>
    </source>
</reference>
<feature type="domain" description="HpcH/HpaI aldolase/citrate lyase" evidence="6">
    <location>
        <begin position="34"/>
        <end position="239"/>
    </location>
</feature>
<dbReference type="InterPro" id="IPR011206">
    <property type="entry name" value="Citrate_lyase_beta/mcl1/mcl2"/>
</dbReference>
<evidence type="ECO:0000259" key="6">
    <source>
        <dbReference type="Pfam" id="PF03328"/>
    </source>
</evidence>
<evidence type="ECO:0000313" key="7">
    <source>
        <dbReference type="EMBL" id="GJJ42663.1"/>
    </source>
</evidence>
<dbReference type="PANTHER" id="PTHR32308">
    <property type="entry name" value="LYASE BETA SUBUNIT, PUTATIVE (AFU_ORTHOLOGUE AFUA_4G13030)-RELATED"/>
    <property type="match status" value="1"/>
</dbReference>
<keyword evidence="2 5" id="KW-0479">Metal-binding</keyword>
<dbReference type="EMBL" id="LS483400">
    <property type="protein sequence ID" value="SQG51311.1"/>
    <property type="molecule type" value="Genomic_DNA"/>
</dbReference>
<evidence type="ECO:0000256" key="5">
    <source>
        <dbReference type="PIRSR" id="PIRSR015582-2"/>
    </source>
</evidence>
<dbReference type="PIRSF" id="PIRSF015582">
    <property type="entry name" value="Cit_lyase_B"/>
    <property type="match status" value="1"/>
</dbReference>
<feature type="binding site" evidence="4">
    <location>
        <position position="135"/>
    </location>
    <ligand>
        <name>substrate</name>
    </ligand>
</feature>